<name>A0A1H1LZ52_9ACTN</name>
<evidence type="ECO:0000313" key="1">
    <source>
        <dbReference type="EMBL" id="SDR79670.1"/>
    </source>
</evidence>
<dbReference type="AlphaFoldDB" id="A0A1H1LZ52"/>
<dbReference type="GO" id="GO:0006313">
    <property type="term" value="P:DNA transposition"/>
    <property type="evidence" value="ECO:0007669"/>
    <property type="project" value="InterPro"/>
</dbReference>
<dbReference type="GO" id="GO:0043565">
    <property type="term" value="F:sequence-specific DNA binding"/>
    <property type="evidence" value="ECO:0007669"/>
    <property type="project" value="InterPro"/>
</dbReference>
<dbReference type="Pfam" id="PF01527">
    <property type="entry name" value="HTH_Tnp_1"/>
    <property type="match status" value="1"/>
</dbReference>
<dbReference type="GO" id="GO:0004803">
    <property type="term" value="F:transposase activity"/>
    <property type="evidence" value="ECO:0007669"/>
    <property type="project" value="InterPro"/>
</dbReference>
<dbReference type="RefSeq" id="WP_157692175.1">
    <property type="nucleotide sequence ID" value="NZ_LT629759.1"/>
</dbReference>
<organism evidence="1 2">
    <name type="scientific">Parafannyhessea umbonata</name>
    <dbReference type="NCBI Taxonomy" id="604330"/>
    <lineage>
        <taxon>Bacteria</taxon>
        <taxon>Bacillati</taxon>
        <taxon>Actinomycetota</taxon>
        <taxon>Coriobacteriia</taxon>
        <taxon>Coriobacteriales</taxon>
        <taxon>Atopobiaceae</taxon>
        <taxon>Parafannyhessea</taxon>
    </lineage>
</organism>
<dbReference type="InterPro" id="IPR002514">
    <property type="entry name" value="Transposase_8"/>
</dbReference>
<evidence type="ECO:0000313" key="2">
    <source>
        <dbReference type="Proteomes" id="UP000199480"/>
    </source>
</evidence>
<reference evidence="2" key="1">
    <citation type="submission" date="2016-10" db="EMBL/GenBank/DDBJ databases">
        <authorList>
            <person name="Varghese N."/>
            <person name="Submissions S."/>
        </authorList>
    </citation>
    <scope>NUCLEOTIDE SEQUENCE [LARGE SCALE GENOMIC DNA]</scope>
    <source>
        <strain evidence="2">DSM 22620</strain>
    </source>
</reference>
<dbReference type="EMBL" id="LT629759">
    <property type="protein sequence ID" value="SDR79670.1"/>
    <property type="molecule type" value="Genomic_DNA"/>
</dbReference>
<sequence length="114" mass="12906">MGKTTRRKYDPKFKMRVALEVYKGEKTLSQVASENGIAPSLAAEWRDQLLDEGATDVFGKTKQERERKAREEAAAKEHDELLRTIGQLTVERDFLQRFCDECGYDPGEVPGGRG</sequence>
<protein>
    <submittedName>
        <fullName evidence="1">Transposase</fullName>
    </submittedName>
</protein>
<dbReference type="SUPFAM" id="SSF48295">
    <property type="entry name" value="TrpR-like"/>
    <property type="match status" value="1"/>
</dbReference>
<proteinExistence type="predicted"/>
<dbReference type="Proteomes" id="UP000199480">
    <property type="component" value="Chromosome I"/>
</dbReference>
<dbReference type="InterPro" id="IPR010921">
    <property type="entry name" value="Trp_repressor/repl_initiator"/>
</dbReference>
<dbReference type="GeneID" id="78500558"/>
<dbReference type="OrthoDB" id="3690098at2"/>
<accession>A0A1H1LZ52</accession>
<gene>
    <name evidence="1" type="ORF">SAMN04489857_1205</name>
</gene>